<feature type="region of interest" description="Disordered" evidence="1">
    <location>
        <begin position="19"/>
        <end position="38"/>
    </location>
</feature>
<dbReference type="AlphaFoldDB" id="A0A1I7VVW8"/>
<accession>A0A1I7VVW8</accession>
<name>A0A1I7VVW8_LOALO</name>
<keyword evidence="3" id="KW-1185">Reference proteome</keyword>
<accession>A0A1S0U903</accession>
<gene>
    <name evidence="2 4" type="ORF">LOAG_01629</name>
</gene>
<evidence type="ECO:0000256" key="1">
    <source>
        <dbReference type="SAM" id="MobiDB-lite"/>
    </source>
</evidence>
<reference evidence="2 3" key="1">
    <citation type="submission" date="2012-04" db="EMBL/GenBank/DDBJ databases">
        <title>The Genome Sequence of Loa loa.</title>
        <authorList>
            <consortium name="The Broad Institute Genome Sequencing Platform"/>
            <consortium name="Broad Institute Genome Sequencing Center for Infectious Disease"/>
            <person name="Nutman T.B."/>
            <person name="Fink D.L."/>
            <person name="Russ C."/>
            <person name="Young S."/>
            <person name="Zeng Q."/>
            <person name="Gargeya S."/>
            <person name="Alvarado L."/>
            <person name="Berlin A."/>
            <person name="Chapman S.B."/>
            <person name="Chen Z."/>
            <person name="Freedman E."/>
            <person name="Gellesch M."/>
            <person name="Goldberg J."/>
            <person name="Griggs A."/>
            <person name="Gujja S."/>
            <person name="Heilman E.R."/>
            <person name="Heiman D."/>
            <person name="Howarth C."/>
            <person name="Mehta T."/>
            <person name="Neiman D."/>
            <person name="Pearson M."/>
            <person name="Roberts A."/>
            <person name="Saif S."/>
            <person name="Shea T."/>
            <person name="Shenoy N."/>
            <person name="Sisk P."/>
            <person name="Stolte C."/>
            <person name="Sykes S."/>
            <person name="White J."/>
            <person name="Yandava C."/>
            <person name="Haas B."/>
            <person name="Henn M.R."/>
            <person name="Nusbaum C."/>
            <person name="Birren B."/>
        </authorList>
    </citation>
    <scope>NUCLEOTIDE SEQUENCE [LARGE SCALE GENOMIC DNA]</scope>
</reference>
<dbReference type="GeneID" id="9939014"/>
<dbReference type="Proteomes" id="UP000095285">
    <property type="component" value="Unassembled WGS sequence"/>
</dbReference>
<dbReference type="KEGG" id="loa:LOAG_01629"/>
<sequence length="109" mass="12308">MQSAKALLLAIPTPPHVREKLRKKMSKRENTRFKAVSKDAPSQTSSWIALSAVQTCRFLSNRNYNNHRAGICFFGTFQVGTDVIINELIFDSRPPLHKDMDCKSVVSNT</sequence>
<protein>
    <submittedName>
        <fullName evidence="4">Secreted protein</fullName>
    </submittedName>
</protein>
<dbReference type="CTD" id="9939014"/>
<evidence type="ECO:0000313" key="3">
    <source>
        <dbReference type="Proteomes" id="UP000095285"/>
    </source>
</evidence>
<reference evidence="4" key="2">
    <citation type="submission" date="2016-11" db="UniProtKB">
        <authorList>
            <consortium name="WormBaseParasite"/>
        </authorList>
    </citation>
    <scope>IDENTIFICATION</scope>
</reference>
<organism evidence="3 4">
    <name type="scientific">Loa loa</name>
    <name type="common">Eye worm</name>
    <name type="synonym">Filaria loa</name>
    <dbReference type="NCBI Taxonomy" id="7209"/>
    <lineage>
        <taxon>Eukaryota</taxon>
        <taxon>Metazoa</taxon>
        <taxon>Ecdysozoa</taxon>
        <taxon>Nematoda</taxon>
        <taxon>Chromadorea</taxon>
        <taxon>Rhabditida</taxon>
        <taxon>Spirurina</taxon>
        <taxon>Spiruromorpha</taxon>
        <taxon>Filarioidea</taxon>
        <taxon>Onchocercidae</taxon>
        <taxon>Loa</taxon>
    </lineage>
</organism>
<proteinExistence type="predicted"/>
<dbReference type="EMBL" id="JH712090">
    <property type="protein sequence ID" value="EFO26847.1"/>
    <property type="molecule type" value="Genomic_DNA"/>
</dbReference>
<evidence type="ECO:0000313" key="4">
    <source>
        <dbReference type="WBParaSite" id="EN70_6856"/>
    </source>
</evidence>
<dbReference type="WBParaSite" id="EN70_6856">
    <property type="protein sequence ID" value="EN70_6856"/>
    <property type="gene ID" value="EN70_6856"/>
</dbReference>
<dbReference type="RefSeq" id="XP_003137216.1">
    <property type="nucleotide sequence ID" value="XM_003137168.1"/>
</dbReference>
<evidence type="ECO:0000313" key="2">
    <source>
        <dbReference type="EMBL" id="EFO26847.1"/>
    </source>
</evidence>